<sequence>MNSAVEPYETNWQEWHSARERALATPHGWLSLTSFHWLPDVPSALDGLPGRFHSAHGHAVLQASADDGYRVRGEDEDVPVDGVVKAEVAEAGSLEWLTLGDVAIELALRGGRYAVRTRDPQAPALRGFAGVPTFPLDEAWRISGHFDPFTEPRTIRVSTARADLVQDVVGVGTVTIRPGGAPVTLIATAGAGGTLNIPFHDLTNGAITASWRTVTTAAPDSDGRVQVDFNRAVNFPFAFSDFGTCPAPPAGNALSLAVTAGERKPVAR</sequence>
<proteinExistence type="predicted"/>
<dbReference type="STRING" id="1090615.SAMN04515671_2388"/>
<dbReference type="EMBL" id="LT629710">
    <property type="protein sequence ID" value="SDO92955.1"/>
    <property type="molecule type" value="Genomic_DNA"/>
</dbReference>
<dbReference type="PANTHER" id="PTHR41913:SF1">
    <property type="entry name" value="DUF1684 DOMAIN-CONTAINING PROTEIN"/>
    <property type="match status" value="1"/>
</dbReference>
<evidence type="ECO:0000313" key="2">
    <source>
        <dbReference type="Proteomes" id="UP000198741"/>
    </source>
</evidence>
<dbReference type="InterPro" id="IPR012467">
    <property type="entry name" value="DUF1684"/>
</dbReference>
<reference evidence="1 2" key="1">
    <citation type="submission" date="2016-10" db="EMBL/GenBank/DDBJ databases">
        <authorList>
            <person name="de Groot N.N."/>
        </authorList>
    </citation>
    <scope>NUCLEOTIDE SEQUENCE [LARGE SCALE GENOMIC DNA]</scope>
    <source>
        <strain evidence="2">P4-7,KCTC 19426,CECT 7604</strain>
    </source>
</reference>
<gene>
    <name evidence="1" type="ORF">SAMN04515671_2388</name>
</gene>
<keyword evidence="2" id="KW-1185">Reference proteome</keyword>
<dbReference type="PANTHER" id="PTHR41913">
    <property type="entry name" value="DUF1684 DOMAIN-CONTAINING PROTEIN"/>
    <property type="match status" value="1"/>
</dbReference>
<dbReference type="Proteomes" id="UP000198741">
    <property type="component" value="Chromosome I"/>
</dbReference>
<evidence type="ECO:0000313" key="1">
    <source>
        <dbReference type="EMBL" id="SDO92955.1"/>
    </source>
</evidence>
<accession>A0A1H0NKL3</accession>
<organism evidence="1 2">
    <name type="scientific">Nakamurella panacisegetis</name>
    <dbReference type="NCBI Taxonomy" id="1090615"/>
    <lineage>
        <taxon>Bacteria</taxon>
        <taxon>Bacillati</taxon>
        <taxon>Actinomycetota</taxon>
        <taxon>Actinomycetes</taxon>
        <taxon>Nakamurellales</taxon>
        <taxon>Nakamurellaceae</taxon>
        <taxon>Nakamurella</taxon>
    </lineage>
</organism>
<name>A0A1H0NKL3_9ACTN</name>
<protein>
    <recommendedName>
        <fullName evidence="3">DUF1684 domain-containing protein</fullName>
    </recommendedName>
</protein>
<dbReference type="RefSeq" id="WP_090476131.1">
    <property type="nucleotide sequence ID" value="NZ_LT629710.1"/>
</dbReference>
<dbReference type="AlphaFoldDB" id="A0A1H0NKL3"/>
<dbReference type="Pfam" id="PF07920">
    <property type="entry name" value="DUF1684"/>
    <property type="match status" value="1"/>
</dbReference>
<evidence type="ECO:0008006" key="3">
    <source>
        <dbReference type="Google" id="ProtNLM"/>
    </source>
</evidence>
<dbReference type="OrthoDB" id="5493262at2"/>